<dbReference type="Proteomes" id="UP001276854">
    <property type="component" value="Unassembled WGS sequence"/>
</dbReference>
<evidence type="ECO:0000256" key="4">
    <source>
        <dbReference type="ARBA" id="ARBA00022989"/>
    </source>
</evidence>
<feature type="domain" description="RDD" evidence="7">
    <location>
        <begin position="22"/>
        <end position="174"/>
    </location>
</feature>
<evidence type="ECO:0000256" key="1">
    <source>
        <dbReference type="ARBA" id="ARBA00004651"/>
    </source>
</evidence>
<dbReference type="PANTHER" id="PTHR36115">
    <property type="entry name" value="PROLINE-RICH ANTIGEN HOMOLOG-RELATED"/>
    <property type="match status" value="1"/>
</dbReference>
<feature type="transmembrane region" description="Helical" evidence="6">
    <location>
        <begin position="61"/>
        <end position="78"/>
    </location>
</feature>
<dbReference type="InterPro" id="IPR010432">
    <property type="entry name" value="RDD"/>
</dbReference>
<evidence type="ECO:0000256" key="6">
    <source>
        <dbReference type="SAM" id="Phobius"/>
    </source>
</evidence>
<accession>A0ABU4GSW5</accession>
<dbReference type="RefSeq" id="WP_318066862.1">
    <property type="nucleotide sequence ID" value="NZ_JAWONS010000329.1"/>
</dbReference>
<keyword evidence="2" id="KW-1003">Cell membrane</keyword>
<protein>
    <submittedName>
        <fullName evidence="8">Cytochrome c oxidase assembly factor Coa1 family protein</fullName>
    </submittedName>
</protein>
<reference evidence="8 9" key="1">
    <citation type="submission" date="2023-10" db="EMBL/GenBank/DDBJ databases">
        <title>A novel Glycoside Hydrolase 43-Like Enzyme from Clostrdium boliviensis is an Endo-xylanase, and a Candidate for Xylooligosaccharides Production from Different Xylan Substrates.</title>
        <authorList>
            <person name="Alvarez M.T."/>
            <person name="Rocabado-Villegas L.R."/>
            <person name="Salas-Veizaga D.M."/>
            <person name="Linares-Pasten J.A."/>
            <person name="Gudmundsdottir E.E."/>
            <person name="Hreggvidsson G.O."/>
            <person name="Adlercreutz P."/>
            <person name="Nordberg Karlsson E."/>
        </authorList>
    </citation>
    <scope>NUCLEOTIDE SEQUENCE [LARGE SCALE GENOMIC DNA]</scope>
    <source>
        <strain evidence="8 9">E-1</strain>
    </source>
</reference>
<evidence type="ECO:0000313" key="8">
    <source>
        <dbReference type="EMBL" id="MDW2800701.1"/>
    </source>
</evidence>
<evidence type="ECO:0000256" key="2">
    <source>
        <dbReference type="ARBA" id="ARBA00022475"/>
    </source>
</evidence>
<keyword evidence="3 6" id="KW-0812">Transmembrane</keyword>
<dbReference type="EMBL" id="JAWONS010000329">
    <property type="protein sequence ID" value="MDW2800701.1"/>
    <property type="molecule type" value="Genomic_DNA"/>
</dbReference>
<organism evidence="8 9">
    <name type="scientific">Clostridium boliviensis</name>
    <dbReference type="NCBI Taxonomy" id="318465"/>
    <lineage>
        <taxon>Bacteria</taxon>
        <taxon>Bacillati</taxon>
        <taxon>Bacillota</taxon>
        <taxon>Clostridia</taxon>
        <taxon>Eubacteriales</taxon>
        <taxon>Clostridiaceae</taxon>
        <taxon>Clostridium</taxon>
    </lineage>
</organism>
<name>A0ABU4GSW5_9CLOT</name>
<gene>
    <name evidence="8" type="ORF">RZO55_24330</name>
</gene>
<keyword evidence="5 6" id="KW-0472">Membrane</keyword>
<keyword evidence="4 6" id="KW-1133">Transmembrane helix</keyword>
<dbReference type="Pfam" id="PF06271">
    <property type="entry name" value="RDD"/>
    <property type="match status" value="1"/>
</dbReference>
<keyword evidence="9" id="KW-1185">Reference proteome</keyword>
<comment type="caution">
    <text evidence="8">The sequence shown here is derived from an EMBL/GenBank/DDBJ whole genome shotgun (WGS) entry which is preliminary data.</text>
</comment>
<dbReference type="InterPro" id="IPR051791">
    <property type="entry name" value="Pra-immunoreactive"/>
</dbReference>
<feature type="transmembrane region" description="Helical" evidence="6">
    <location>
        <begin position="116"/>
        <end position="135"/>
    </location>
</feature>
<feature type="transmembrane region" description="Helical" evidence="6">
    <location>
        <begin position="155"/>
        <end position="181"/>
    </location>
</feature>
<proteinExistence type="predicted"/>
<evidence type="ECO:0000313" key="9">
    <source>
        <dbReference type="Proteomes" id="UP001276854"/>
    </source>
</evidence>
<evidence type="ECO:0000256" key="3">
    <source>
        <dbReference type="ARBA" id="ARBA00022692"/>
    </source>
</evidence>
<evidence type="ECO:0000256" key="5">
    <source>
        <dbReference type="ARBA" id="ARBA00023136"/>
    </source>
</evidence>
<comment type="subcellular location">
    <subcellularLocation>
        <location evidence="1">Cell membrane</location>
        <topology evidence="1">Multi-pass membrane protein</topology>
    </subcellularLocation>
</comment>
<feature type="transmembrane region" description="Helical" evidence="6">
    <location>
        <begin position="36"/>
        <end position="55"/>
    </location>
</feature>
<evidence type="ECO:0000259" key="7">
    <source>
        <dbReference type="Pfam" id="PF06271"/>
    </source>
</evidence>
<sequence>MENLDNIATNSDGASQEELEIAGIGMRICAFIIDHVIIVAALMCPSILFLLSHIQSDPGKAWTMSPVLMLMAFLVYFLKDIINGASLGKRALGLTVRSSLDTSKVPSVSKLLLRNILTFVWPIEFLVLICGANKTKLGDQMMGTNVYRVSKNPPIVIIIVSGILVIATFVTSLFFGISSIIKNDESYKMAINHIEASPEVTNIVGDIEGYGYMPNGSLNYSGGYGKAFYSIKVIGSKKTAHVHIEMEKKVNEDWEIGRCYFKKNS</sequence>